<sequence>MDYQKNNIFSNDDPGGIYFLWGFLFPNAKRLVDGQKIEILIAYIYKGGAWEKGFTMGSKHLKRGEKL</sequence>
<proteinExistence type="predicted"/>
<evidence type="ECO:0000313" key="2">
    <source>
        <dbReference type="Proteomes" id="UP000245624"/>
    </source>
</evidence>
<protein>
    <submittedName>
        <fullName evidence="1">Uncharacterized protein</fullName>
    </submittedName>
</protein>
<accession>A0A317KVF5</accession>
<dbReference type="RefSeq" id="WP_109985149.1">
    <property type="nucleotide sequence ID" value="NZ_JAJUIE010000073.1"/>
</dbReference>
<evidence type="ECO:0000313" key="1">
    <source>
        <dbReference type="EMBL" id="PWU67502.1"/>
    </source>
</evidence>
<name>A0A317KVF5_9BACI</name>
<keyword evidence="2" id="KW-1185">Reference proteome</keyword>
<dbReference type="Proteomes" id="UP000245624">
    <property type="component" value="Unassembled WGS sequence"/>
</dbReference>
<organism evidence="1 2">
    <name type="scientific">Gracilibacillus dipsosauri</name>
    <dbReference type="NCBI Taxonomy" id="178340"/>
    <lineage>
        <taxon>Bacteria</taxon>
        <taxon>Bacillati</taxon>
        <taxon>Bacillota</taxon>
        <taxon>Bacilli</taxon>
        <taxon>Bacillales</taxon>
        <taxon>Bacillaceae</taxon>
        <taxon>Gracilibacillus</taxon>
    </lineage>
</organism>
<reference evidence="1 2" key="1">
    <citation type="submission" date="2018-05" db="EMBL/GenBank/DDBJ databases">
        <title>Genomic analysis of Gracilibacillus dipsosauri DD1 reveals novel features of a salt-tolerant amylase.</title>
        <authorList>
            <person name="Deutch C.E."/>
            <person name="Yang S."/>
        </authorList>
    </citation>
    <scope>NUCLEOTIDE SEQUENCE [LARGE SCALE GENOMIC DNA]</scope>
    <source>
        <strain evidence="1 2">DD1</strain>
    </source>
</reference>
<comment type="caution">
    <text evidence="1">The sequence shown here is derived from an EMBL/GenBank/DDBJ whole genome shotgun (WGS) entry which is preliminary data.</text>
</comment>
<dbReference type="EMBL" id="QGTD01000014">
    <property type="protein sequence ID" value="PWU67502.1"/>
    <property type="molecule type" value="Genomic_DNA"/>
</dbReference>
<gene>
    <name evidence="1" type="ORF">DLJ74_15620</name>
</gene>
<dbReference type="AlphaFoldDB" id="A0A317KVF5"/>